<sequence length="274" mass="31706">MLTRHVVYFLIVLFFVYSNGRVNGAKWRIMETQLVPEFYECDGLKYNTQSRKPILFFLCSVLNASFEIAFGRDVLSYHHINHTKEGERKGNYDFANIFPTSMITHFGFVAKNVVVKKITAQGWIYNNQSVYPLTDLLVGSDASCEFYISFVDKVVEQKGKHFHIHLISEKLVYVILVMFKENPKTISLTCPYKPQDPSRANVESIVHFIKGELDSYKDLRIHIVDKKVKYFVKKEEKGKCPLESEGPYHIVVPRNLSIKVVKIAQNFLAKNILK</sequence>
<reference evidence="2" key="1">
    <citation type="submission" date="2022-11" db="UniProtKB">
        <authorList>
            <consortium name="WormBaseParasite"/>
        </authorList>
    </citation>
    <scope>IDENTIFICATION</scope>
</reference>
<accession>A0AC34QTY2</accession>
<dbReference type="WBParaSite" id="JU765_v2.g19356.t1">
    <property type="protein sequence ID" value="JU765_v2.g19356.t1"/>
    <property type="gene ID" value="JU765_v2.g19356"/>
</dbReference>
<evidence type="ECO:0000313" key="1">
    <source>
        <dbReference type="Proteomes" id="UP000887576"/>
    </source>
</evidence>
<protein>
    <submittedName>
        <fullName evidence="2">Uncharacterized protein</fullName>
    </submittedName>
</protein>
<dbReference type="Proteomes" id="UP000887576">
    <property type="component" value="Unplaced"/>
</dbReference>
<name>A0AC34QTY2_9BILA</name>
<proteinExistence type="predicted"/>
<organism evidence="1 2">
    <name type="scientific">Panagrolaimus sp. JU765</name>
    <dbReference type="NCBI Taxonomy" id="591449"/>
    <lineage>
        <taxon>Eukaryota</taxon>
        <taxon>Metazoa</taxon>
        <taxon>Ecdysozoa</taxon>
        <taxon>Nematoda</taxon>
        <taxon>Chromadorea</taxon>
        <taxon>Rhabditida</taxon>
        <taxon>Tylenchina</taxon>
        <taxon>Panagrolaimomorpha</taxon>
        <taxon>Panagrolaimoidea</taxon>
        <taxon>Panagrolaimidae</taxon>
        <taxon>Panagrolaimus</taxon>
    </lineage>
</organism>
<evidence type="ECO:0000313" key="2">
    <source>
        <dbReference type="WBParaSite" id="JU765_v2.g19356.t1"/>
    </source>
</evidence>